<reference evidence="1 2" key="1">
    <citation type="submission" date="2023-02" db="EMBL/GenBank/DDBJ databases">
        <authorList>
            <person name="Liu G."/>
        </authorList>
    </citation>
    <scope>NUCLEOTIDE SEQUENCE [LARGE SCALE GENOMIC DNA]</scope>
    <source>
        <strain evidence="1 2">DSM 23008</strain>
    </source>
</reference>
<keyword evidence="2" id="KW-1185">Reference proteome</keyword>
<protein>
    <recommendedName>
        <fullName evidence="3">SH3 domain-containing protein</fullName>
    </recommendedName>
</protein>
<evidence type="ECO:0008006" key="3">
    <source>
        <dbReference type="Google" id="ProtNLM"/>
    </source>
</evidence>
<sequence>MINSRLTNSAIERITLINDRYKRIGVYNNLIQENRHLNRASHRAFANQNRLLSPSISRSTASYLKSATNVLSGFSHRAFVDQNQLLSPSISRSGIPYLESTTNVLSGFSHRAFADQNRLLSPSISRSTASYLKSATNVLSGFSHRAFVDQNQLLSSSFSRSGIPYLESTTNVLSGLSHRAFTDQNRLLSPSISRSTVSYLKSATNVLSGLSHRAFVDQKQLLSSSFSRSGIPYLESTTNVLSGFSHRAFADQNRLLSSSISRSSINYNKIMADSSLANQILENVFSKKYNLKDLDFYYSAQIITSNPLARRETLYAIKNYLEKIDKELAVNIKEKRSIFENIHEFLKKISIFIEQKKTDSMPFAFLIIILTTLSNNAINDIVAEVSPKLAWNIKHPLTFMGIGPDERPYQAAKQVSSKYMDQLIDEHGYEFAKALVQDIRVVKLDMPVRDYKSKKAHISGEVKIGYKVYVLDIKKDWTKISFYNSDGDHIEGWVLTRYLKKMN</sequence>
<organism evidence="1 2">
    <name type="scientific">Shouchella hunanensis</name>
    <dbReference type="NCBI Taxonomy" id="766894"/>
    <lineage>
        <taxon>Bacteria</taxon>
        <taxon>Bacillati</taxon>
        <taxon>Bacillota</taxon>
        <taxon>Bacilli</taxon>
        <taxon>Bacillales</taxon>
        <taxon>Bacillaceae</taxon>
        <taxon>Shouchella</taxon>
    </lineage>
</organism>
<dbReference type="RefSeq" id="WP_274273371.1">
    <property type="nucleotide sequence ID" value="NZ_CP117834.1"/>
</dbReference>
<evidence type="ECO:0000313" key="1">
    <source>
        <dbReference type="EMBL" id="WDF05512.1"/>
    </source>
</evidence>
<name>A0ABY7W9B1_9BACI</name>
<evidence type="ECO:0000313" key="2">
    <source>
        <dbReference type="Proteomes" id="UP001215143"/>
    </source>
</evidence>
<dbReference type="Proteomes" id="UP001215143">
    <property type="component" value="Chromosome"/>
</dbReference>
<proteinExistence type="predicted"/>
<accession>A0ABY7W9B1</accession>
<dbReference type="Gene3D" id="2.30.30.40">
    <property type="entry name" value="SH3 Domains"/>
    <property type="match status" value="1"/>
</dbReference>
<dbReference type="EMBL" id="CP117834">
    <property type="protein sequence ID" value="WDF05512.1"/>
    <property type="molecule type" value="Genomic_DNA"/>
</dbReference>
<gene>
    <name evidence="1" type="ORF">PQ477_08760</name>
</gene>